<reference evidence="4" key="1">
    <citation type="submission" date="2013-05" db="EMBL/GenBank/DDBJ databases">
        <authorList>
            <person name="Yim A.K.Y."/>
            <person name="Chan T.F."/>
            <person name="Ji K.M."/>
            <person name="Liu X.Y."/>
            <person name="Zhou J.W."/>
            <person name="Li R.Q."/>
            <person name="Yang K.Y."/>
            <person name="Li J."/>
            <person name="Li M."/>
            <person name="Law P.T.W."/>
            <person name="Wu Y.L."/>
            <person name="Cai Z.L."/>
            <person name="Qin H."/>
            <person name="Bao Y."/>
            <person name="Leung R.K.K."/>
            <person name="Ng P.K.S."/>
            <person name="Zou J."/>
            <person name="Zhong X.J."/>
            <person name="Ran P.X."/>
            <person name="Zhong N.S."/>
            <person name="Liu Z.G."/>
            <person name="Tsui S.K.W."/>
        </authorList>
    </citation>
    <scope>NUCLEOTIDE SEQUENCE</scope>
    <source>
        <strain evidence="4">Derf</strain>
        <tissue evidence="4">Whole organism</tissue>
    </source>
</reference>
<feature type="compositionally biased region" description="Polar residues" evidence="2">
    <location>
        <begin position="714"/>
        <end position="725"/>
    </location>
</feature>
<accession>A0A922HWK8</accession>
<dbReference type="OrthoDB" id="5577209at2759"/>
<organism evidence="4 5">
    <name type="scientific">Dermatophagoides farinae</name>
    <name type="common">American house dust mite</name>
    <dbReference type="NCBI Taxonomy" id="6954"/>
    <lineage>
        <taxon>Eukaryota</taxon>
        <taxon>Metazoa</taxon>
        <taxon>Ecdysozoa</taxon>
        <taxon>Arthropoda</taxon>
        <taxon>Chelicerata</taxon>
        <taxon>Arachnida</taxon>
        <taxon>Acari</taxon>
        <taxon>Acariformes</taxon>
        <taxon>Sarcoptiformes</taxon>
        <taxon>Astigmata</taxon>
        <taxon>Psoroptidia</taxon>
        <taxon>Analgoidea</taxon>
        <taxon>Pyroglyphidae</taxon>
        <taxon>Dermatophagoidinae</taxon>
        <taxon>Dermatophagoides</taxon>
    </lineage>
</organism>
<dbReference type="PANTHER" id="PTHR21494:SF0">
    <property type="entry name" value="ACTIVATING SIGNAL COINTEGRATOR 1 COMPLEX SUBUNIT 2"/>
    <property type="match status" value="1"/>
</dbReference>
<sequence>MDLKPQSSFRCKSRSSDKMNRYDPLEKRRIVFLDRNREQKSLPLISKEFNIRINFPLYYEPSSNEMDNFNSMNSSKWIHDCKMFESSLNSIVHLPYFRFWSVIVYNPDVHTALESYLNYVTRPYRIHPIIKHETIGPVSSSIHSLVFRIYIRILLHKESEENYMSEDYHSELLIKNNILDISKILDLIQIYGYGPNSEMLKFLLKSFFQRNYSKMKNDVVFVLKEIFEFFFHYENYNSYDLNNEMFYVIANITDVLFSLNKLIQYEPRIAFIYEDGQLLNRLIKFHSLYFPYIENETLSLYRSNTIVENFYNYFKSQICLSKASSLLLFRKIIHTVYIEPLANLQDDLYKLFDNLMRLLDFLANKERFCVDYFEKFSFEKEFESLRHNPSLDKELTINDVLEYYRMNFNTLIEKHKSQNSEKVEKPQAINLEQTSKYSFRIDPETISKEQLIAEMFPELGNGFIYKCLEHYDFNNERVVDAILESNLPAELNSLDRKLTKSDLDKVASMLDNVKSSGQMDDQILTDSQKYNPINNANYQLADIYIGKKDKLSEMKANKEKTKNVTIELAEKIEKEEEELKEQIKLMIERGKLQREDLKTDEKYIGMDIYDDEYDDTYENEDENFDIEPVIEENNENDDDDDNNNDDAIVHENLGKTNNMPKYRMANEKYENCAKYLRKQLYNNKYQQRNNQGKGQQSFNNSYGSNDPQQRQRQTVKNQQYPNNVNQDHRHSSKMTNDDRRNDGNNNSSNNNNNRNYNTKNRQSNYYNPNNKNNKTTNQNRKK</sequence>
<dbReference type="InterPro" id="IPR009060">
    <property type="entry name" value="UBA-like_sf"/>
</dbReference>
<dbReference type="SUPFAM" id="SSF46934">
    <property type="entry name" value="UBA-like"/>
    <property type="match status" value="1"/>
</dbReference>
<proteinExistence type="predicted"/>
<feature type="coiled-coil region" evidence="1">
    <location>
        <begin position="558"/>
        <end position="589"/>
    </location>
</feature>
<gene>
    <name evidence="4" type="primary">ASCC2</name>
    <name evidence="4" type="ORF">DERF_006660</name>
</gene>
<name>A0A922HWK8_DERFA</name>
<feature type="compositionally biased region" description="Acidic residues" evidence="2">
    <location>
        <begin position="632"/>
        <end position="644"/>
    </location>
</feature>
<dbReference type="Proteomes" id="UP000790347">
    <property type="component" value="Unassembled WGS sequence"/>
</dbReference>
<feature type="domain" description="CUE" evidence="3">
    <location>
        <begin position="444"/>
        <end position="487"/>
    </location>
</feature>
<dbReference type="PANTHER" id="PTHR21494">
    <property type="entry name" value="ACTIVATING SIGNAL COINTEGRATOR 1 COMPLEX SUBUNIT 2 ASC-1 COMPLEX SUBUNIT P100"/>
    <property type="match status" value="1"/>
</dbReference>
<keyword evidence="5" id="KW-1185">Reference proteome</keyword>
<comment type="caution">
    <text evidence="4">The sequence shown here is derived from an EMBL/GenBank/DDBJ whole genome shotgun (WGS) entry which is preliminary data.</text>
</comment>
<feature type="region of interest" description="Disordered" evidence="2">
    <location>
        <begin position="688"/>
        <end position="782"/>
    </location>
</feature>
<evidence type="ECO:0000256" key="1">
    <source>
        <dbReference type="SAM" id="Coils"/>
    </source>
</evidence>
<dbReference type="InterPro" id="IPR003892">
    <property type="entry name" value="CUE"/>
</dbReference>
<evidence type="ECO:0000256" key="2">
    <source>
        <dbReference type="SAM" id="MobiDB-lite"/>
    </source>
</evidence>
<dbReference type="InterPro" id="IPR052586">
    <property type="entry name" value="ASCC2"/>
</dbReference>
<dbReference type="GO" id="GO:0043130">
    <property type="term" value="F:ubiquitin binding"/>
    <property type="evidence" value="ECO:0007669"/>
    <property type="project" value="InterPro"/>
</dbReference>
<feature type="compositionally biased region" description="Polar residues" evidence="2">
    <location>
        <begin position="688"/>
        <end position="707"/>
    </location>
</feature>
<feature type="region of interest" description="Disordered" evidence="2">
    <location>
        <begin position="632"/>
        <end position="662"/>
    </location>
</feature>
<dbReference type="Pfam" id="PF02845">
    <property type="entry name" value="CUE"/>
    <property type="match status" value="1"/>
</dbReference>
<dbReference type="Gene3D" id="1.10.8.10">
    <property type="entry name" value="DNA helicase RuvA subunit, C-terminal domain"/>
    <property type="match status" value="1"/>
</dbReference>
<reference evidence="4" key="2">
    <citation type="journal article" date="2022" name="Res Sq">
        <title>Comparative Genomics Reveals Insights into the Divergent Evolution of Astigmatic Mites and Household Pest Adaptations.</title>
        <authorList>
            <person name="Xiong Q."/>
            <person name="Wan A.T.-Y."/>
            <person name="Liu X.-Y."/>
            <person name="Fung C.S.-H."/>
            <person name="Xiao X."/>
            <person name="Malainual N."/>
            <person name="Hou J."/>
            <person name="Wang L."/>
            <person name="Wang M."/>
            <person name="Yang K."/>
            <person name="Cui Y."/>
            <person name="Leung E."/>
            <person name="Nong W."/>
            <person name="Shin S.-K."/>
            <person name="Au S."/>
            <person name="Jeong K.Y."/>
            <person name="Chew F.T."/>
            <person name="Hui J."/>
            <person name="Leung T.F."/>
            <person name="Tungtrongchitr A."/>
            <person name="Zhong N."/>
            <person name="Liu Z."/>
            <person name="Tsui S."/>
        </authorList>
    </citation>
    <scope>NUCLEOTIDE SEQUENCE</scope>
    <source>
        <strain evidence="4">Derf</strain>
        <tissue evidence="4">Whole organism</tissue>
    </source>
</reference>
<evidence type="ECO:0000313" key="4">
    <source>
        <dbReference type="EMBL" id="KAH9515886.1"/>
    </source>
</evidence>
<evidence type="ECO:0000313" key="5">
    <source>
        <dbReference type="Proteomes" id="UP000790347"/>
    </source>
</evidence>
<dbReference type="PROSITE" id="PS51140">
    <property type="entry name" value="CUE"/>
    <property type="match status" value="1"/>
</dbReference>
<feature type="compositionally biased region" description="Low complexity" evidence="2">
    <location>
        <begin position="743"/>
        <end position="782"/>
    </location>
</feature>
<dbReference type="AlphaFoldDB" id="A0A922HWK8"/>
<protein>
    <submittedName>
        <fullName evidence="4">Activating signal cointegrator 1 complex subunit 2</fullName>
    </submittedName>
</protein>
<dbReference type="InterPro" id="IPR041800">
    <property type="entry name" value="ASCC2_CUE"/>
</dbReference>
<keyword evidence="1" id="KW-0175">Coiled coil</keyword>
<dbReference type="EMBL" id="ASGP02000003">
    <property type="protein sequence ID" value="KAH9515886.1"/>
    <property type="molecule type" value="Genomic_DNA"/>
</dbReference>
<dbReference type="CDD" id="cd14364">
    <property type="entry name" value="CUE_ASCC2"/>
    <property type="match status" value="1"/>
</dbReference>
<evidence type="ECO:0000259" key="3">
    <source>
        <dbReference type="PROSITE" id="PS51140"/>
    </source>
</evidence>